<evidence type="ECO:0000313" key="7">
    <source>
        <dbReference type="Proteomes" id="UP000305362"/>
    </source>
</evidence>
<dbReference type="Proteomes" id="UP000305362">
    <property type="component" value="Unassembled WGS sequence"/>
</dbReference>
<evidence type="ECO:0000313" key="10">
    <source>
        <dbReference type="Proteomes" id="UP000309601"/>
    </source>
</evidence>
<dbReference type="EMBL" id="SPRW01000033">
    <property type="protein sequence ID" value="TIC63728.1"/>
    <property type="molecule type" value="Genomic_DNA"/>
</dbReference>
<dbReference type="Proteomes" id="UP000307169">
    <property type="component" value="Unassembled WGS sequence"/>
</dbReference>
<evidence type="ECO:0000313" key="11">
    <source>
        <dbReference type="Proteomes" id="UP000310685"/>
    </source>
</evidence>
<dbReference type="EMBL" id="SPRH01000036">
    <property type="protein sequence ID" value="TIB98637.1"/>
    <property type="molecule type" value="Genomic_DNA"/>
</dbReference>
<accession>A0A4T0RUL1</accession>
<dbReference type="OrthoDB" id="2506317at2759"/>
<gene>
    <name evidence="6" type="ORF">E3Q01_03000</name>
    <name evidence="5" type="ORF">E3Q02_02921</name>
    <name evidence="4" type="ORF">E3Q03_04095</name>
    <name evidence="3" type="ORF">E3Q10_03894</name>
    <name evidence="2" type="ORF">E3Q17_02935</name>
    <name evidence="1" type="ORF">E3Q22_04128</name>
</gene>
<evidence type="ECO:0000313" key="4">
    <source>
        <dbReference type="EMBL" id="TIC58904.1"/>
    </source>
</evidence>
<dbReference type="EMBL" id="SPRO01000064">
    <property type="protein sequence ID" value="TIC24917.1"/>
    <property type="molecule type" value="Genomic_DNA"/>
</dbReference>
<proteinExistence type="predicted"/>
<comment type="caution">
    <text evidence="6">The sequence shown here is derived from an EMBL/GenBank/DDBJ whole genome shotgun (WGS) entry which is preliminary data.</text>
</comment>
<reference evidence="7 8" key="1">
    <citation type="submission" date="2019-03" db="EMBL/GenBank/DDBJ databases">
        <title>Sequencing 25 genomes of Wallemia mellicola.</title>
        <authorList>
            <person name="Gostincar C."/>
        </authorList>
    </citation>
    <scope>NUCLEOTIDE SEQUENCE [LARGE SCALE GENOMIC DNA]</scope>
    <source>
        <strain evidence="2 9">EXF-1262</strain>
        <strain evidence="5 10">EXF-1274</strain>
        <strain evidence="4 7">EXF-1277</strain>
        <strain evidence="1 11">EXF-6152</strain>
        <strain evidence="6 12">EXF-757</strain>
        <strain evidence="3 8">EXF-8738</strain>
    </source>
</reference>
<dbReference type="OMA" id="FTIEPHI"/>
<evidence type="ECO:0000313" key="5">
    <source>
        <dbReference type="EMBL" id="TIC63728.1"/>
    </source>
</evidence>
<dbReference type="AlphaFoldDB" id="A0A4T0RUL1"/>
<evidence type="ECO:0000313" key="9">
    <source>
        <dbReference type="Proteomes" id="UP000307169"/>
    </source>
</evidence>
<dbReference type="EMBL" id="SPRX01000038">
    <property type="protein sequence ID" value="TIC64045.1"/>
    <property type="molecule type" value="Genomic_DNA"/>
</dbReference>
<dbReference type="Proteomes" id="UP000305647">
    <property type="component" value="Unassembled WGS sequence"/>
</dbReference>
<evidence type="ECO:0000313" key="12">
    <source>
        <dbReference type="Proteomes" id="UP000310708"/>
    </source>
</evidence>
<evidence type="ECO:0000313" key="2">
    <source>
        <dbReference type="EMBL" id="TIB98637.1"/>
    </source>
</evidence>
<dbReference type="EMBL" id="SPRV01000075">
    <property type="protein sequence ID" value="TIC58904.1"/>
    <property type="molecule type" value="Genomic_DNA"/>
</dbReference>
<sequence length="136" mass="15336">MSNPEDLITLVKSPSVQRPQIPKLPSELHPLPPDISAYFVYPLSLEPYALNLLPSLRQKANLEHQKHLNFLNERKAMIENKKKAEMNRVAPGWNGAWDALEPASVASPTISTNQNQHNRQPSIEEDLVNGLEKLAR</sequence>
<organism evidence="6 12">
    <name type="scientific">Wallemia mellicola</name>
    <dbReference type="NCBI Taxonomy" id="1708541"/>
    <lineage>
        <taxon>Eukaryota</taxon>
        <taxon>Fungi</taxon>
        <taxon>Dikarya</taxon>
        <taxon>Basidiomycota</taxon>
        <taxon>Wallemiomycotina</taxon>
        <taxon>Wallemiomycetes</taxon>
        <taxon>Wallemiales</taxon>
        <taxon>Wallemiaceae</taxon>
        <taxon>Wallemia</taxon>
    </lineage>
</organism>
<evidence type="ECO:0000313" key="1">
    <source>
        <dbReference type="EMBL" id="TIB74663.1"/>
    </source>
</evidence>
<dbReference type="EMBL" id="SPRC01000070">
    <property type="protein sequence ID" value="TIB74663.1"/>
    <property type="molecule type" value="Genomic_DNA"/>
</dbReference>
<evidence type="ECO:0000313" key="8">
    <source>
        <dbReference type="Proteomes" id="UP000305647"/>
    </source>
</evidence>
<evidence type="ECO:0000313" key="3">
    <source>
        <dbReference type="EMBL" id="TIC24917.1"/>
    </source>
</evidence>
<dbReference type="Proteomes" id="UP000309601">
    <property type="component" value="Unassembled WGS sequence"/>
</dbReference>
<name>A0A4T0RUL1_9BASI</name>
<dbReference type="Proteomes" id="UP000310685">
    <property type="component" value="Unassembled WGS sequence"/>
</dbReference>
<evidence type="ECO:0000313" key="6">
    <source>
        <dbReference type="EMBL" id="TIC64045.1"/>
    </source>
</evidence>
<protein>
    <submittedName>
        <fullName evidence="6">Uncharacterized protein</fullName>
    </submittedName>
</protein>
<dbReference type="Proteomes" id="UP000310708">
    <property type="component" value="Unassembled WGS sequence"/>
</dbReference>